<dbReference type="InterPro" id="IPR015421">
    <property type="entry name" value="PyrdxlP-dep_Trfase_major"/>
</dbReference>
<name>K6Y914_9ALTE</name>
<dbReference type="Gene3D" id="1.10.10.10">
    <property type="entry name" value="Winged helix-like DNA-binding domain superfamily/Winged helix DNA-binding domain"/>
    <property type="match status" value="1"/>
</dbReference>
<evidence type="ECO:0000256" key="3">
    <source>
        <dbReference type="ARBA" id="ARBA00023015"/>
    </source>
</evidence>
<dbReference type="InterPro" id="IPR015424">
    <property type="entry name" value="PyrdxlP-dep_Trfase"/>
</dbReference>
<dbReference type="PANTHER" id="PTHR46577">
    <property type="entry name" value="HTH-TYPE TRANSCRIPTIONAL REGULATORY PROTEIN GABR"/>
    <property type="match status" value="1"/>
</dbReference>
<evidence type="ECO:0000313" key="8">
    <source>
        <dbReference type="Proteomes" id="UP000006251"/>
    </source>
</evidence>
<dbReference type="InterPro" id="IPR036388">
    <property type="entry name" value="WH-like_DNA-bd_sf"/>
</dbReference>
<sequence>MKQTKYGDLVQYIENDIMTGILQPGHKLLSITRLSEHFAVSKNTVIRALHLLESRDKIEARPKSGFFVKHQVHREQPTAPSFHNIEPSRVLVPELFQDIMLRGSAFDIMPNDVLPPPHALMCKLHRNINKAIRTQATQRAMYYDEPLGLYALREELREHYSSAGVSISSTDVCITSGCQHALFLGLTATCVKGNNVVIESPGFYGVVQLLEELGLNAIELPSHSVSGVDINVLRETLDKYKITACVVSPAFATPSGSCMSEDNKKALIQLANKNDFAIIEDDIYGDLGFTSRPKPIKAFDTEERVILCSSFSKTLSRDLRIGWVMGARWQSKIKKLKLVSNLACSQAMQAALARFMQDGDYKRHLAYKRGTLLVQRDQLVQALNKYWKGELKFTIPNGGLTVWLELDSAINTGDLYNAAATQNIIIAPGALFSLAPNFTHFMRLSFNHPTLGNREKAIAKLSSMVFKNLIR</sequence>
<accession>K6Y914</accession>
<dbReference type="Pfam" id="PF00392">
    <property type="entry name" value="GntR"/>
    <property type="match status" value="1"/>
</dbReference>
<dbReference type="PROSITE" id="PS50949">
    <property type="entry name" value="HTH_GNTR"/>
    <property type="match status" value="1"/>
</dbReference>
<organism evidence="7 8">
    <name type="scientific">Brumicola pallidula DSM 14239 = ACAM 615</name>
    <dbReference type="NCBI Taxonomy" id="1121922"/>
    <lineage>
        <taxon>Bacteria</taxon>
        <taxon>Pseudomonadati</taxon>
        <taxon>Pseudomonadota</taxon>
        <taxon>Gammaproteobacteria</taxon>
        <taxon>Alteromonadales</taxon>
        <taxon>Alteromonadaceae</taxon>
        <taxon>Brumicola</taxon>
    </lineage>
</organism>
<dbReference type="OrthoDB" id="9804020at2"/>
<dbReference type="InterPro" id="IPR051446">
    <property type="entry name" value="HTH_trans_reg/aminotransferase"/>
</dbReference>
<dbReference type="Pfam" id="PF00155">
    <property type="entry name" value="Aminotran_1_2"/>
    <property type="match status" value="1"/>
</dbReference>
<evidence type="ECO:0000256" key="5">
    <source>
        <dbReference type="ARBA" id="ARBA00023163"/>
    </source>
</evidence>
<dbReference type="InterPro" id="IPR004839">
    <property type="entry name" value="Aminotransferase_I/II_large"/>
</dbReference>
<dbReference type="SMART" id="SM00345">
    <property type="entry name" value="HTH_GNTR"/>
    <property type="match status" value="1"/>
</dbReference>
<dbReference type="GO" id="GO:0003677">
    <property type="term" value="F:DNA binding"/>
    <property type="evidence" value="ECO:0007669"/>
    <property type="project" value="UniProtKB-KW"/>
</dbReference>
<dbReference type="SUPFAM" id="SSF53383">
    <property type="entry name" value="PLP-dependent transferases"/>
    <property type="match status" value="1"/>
</dbReference>
<proteinExistence type="inferred from homology"/>
<dbReference type="CDD" id="cd00609">
    <property type="entry name" value="AAT_like"/>
    <property type="match status" value="1"/>
</dbReference>
<dbReference type="SUPFAM" id="SSF46785">
    <property type="entry name" value="Winged helix' DNA-binding domain"/>
    <property type="match status" value="1"/>
</dbReference>
<evidence type="ECO:0000259" key="6">
    <source>
        <dbReference type="PROSITE" id="PS50949"/>
    </source>
</evidence>
<dbReference type="GO" id="GO:0003700">
    <property type="term" value="F:DNA-binding transcription factor activity"/>
    <property type="evidence" value="ECO:0007669"/>
    <property type="project" value="InterPro"/>
</dbReference>
<keyword evidence="4" id="KW-0238">DNA-binding</keyword>
<keyword evidence="8" id="KW-1185">Reference proteome</keyword>
<dbReference type="EMBL" id="BAEQ01000042">
    <property type="protein sequence ID" value="GAC29239.1"/>
    <property type="molecule type" value="Genomic_DNA"/>
</dbReference>
<dbReference type="InterPro" id="IPR000524">
    <property type="entry name" value="Tscrpt_reg_HTH_GntR"/>
</dbReference>
<comment type="similarity">
    <text evidence="1">In the C-terminal section; belongs to the class-I pyridoxal-phosphate-dependent aminotransferase family.</text>
</comment>
<gene>
    <name evidence="7" type="ORF">GPAL_2378</name>
</gene>
<dbReference type="InterPro" id="IPR036390">
    <property type="entry name" value="WH_DNA-bd_sf"/>
</dbReference>
<dbReference type="Gene3D" id="3.40.640.10">
    <property type="entry name" value="Type I PLP-dependent aspartate aminotransferase-like (Major domain)"/>
    <property type="match status" value="1"/>
</dbReference>
<dbReference type="AlphaFoldDB" id="K6Y914"/>
<dbReference type="STRING" id="1121922.GCA_000428905_02750"/>
<dbReference type="Proteomes" id="UP000006251">
    <property type="component" value="Unassembled WGS sequence"/>
</dbReference>
<dbReference type="PANTHER" id="PTHR46577:SF2">
    <property type="entry name" value="TRANSCRIPTIONAL REGULATORY PROTEIN"/>
    <property type="match status" value="1"/>
</dbReference>
<feature type="domain" description="HTH gntR-type" evidence="6">
    <location>
        <begin position="3"/>
        <end position="71"/>
    </location>
</feature>
<dbReference type="InterPro" id="IPR015422">
    <property type="entry name" value="PyrdxlP-dep_Trfase_small"/>
</dbReference>
<evidence type="ECO:0000256" key="4">
    <source>
        <dbReference type="ARBA" id="ARBA00023125"/>
    </source>
</evidence>
<evidence type="ECO:0000256" key="1">
    <source>
        <dbReference type="ARBA" id="ARBA00005384"/>
    </source>
</evidence>
<comment type="caution">
    <text evidence="7">The sequence shown here is derived from an EMBL/GenBank/DDBJ whole genome shotgun (WGS) entry which is preliminary data.</text>
</comment>
<reference evidence="8" key="1">
    <citation type="journal article" date="2014" name="Environ. Microbiol.">
        <title>Comparative genomics of the marine bacterial genus Glaciecola reveals the high degree of genomic diversity and genomic characteristic for cold adaptation.</title>
        <authorList>
            <person name="Qin Q.L."/>
            <person name="Xie B.B."/>
            <person name="Yu Y."/>
            <person name="Shu Y.L."/>
            <person name="Rong J.C."/>
            <person name="Zhang Y.J."/>
            <person name="Zhao D.L."/>
            <person name="Chen X.L."/>
            <person name="Zhang X.Y."/>
            <person name="Chen B."/>
            <person name="Zhou B.C."/>
            <person name="Zhang Y.Z."/>
        </authorList>
    </citation>
    <scope>NUCLEOTIDE SEQUENCE [LARGE SCALE GENOMIC DNA]</scope>
    <source>
        <strain evidence="8">ACAM 615</strain>
    </source>
</reference>
<dbReference type="CDD" id="cd07377">
    <property type="entry name" value="WHTH_GntR"/>
    <property type="match status" value="1"/>
</dbReference>
<dbReference type="RefSeq" id="WP_006011883.1">
    <property type="nucleotide sequence ID" value="NZ_AUAV01000014.1"/>
</dbReference>
<dbReference type="Gene3D" id="3.90.1150.10">
    <property type="entry name" value="Aspartate Aminotransferase, domain 1"/>
    <property type="match status" value="1"/>
</dbReference>
<evidence type="ECO:0000313" key="7">
    <source>
        <dbReference type="EMBL" id="GAC29239.1"/>
    </source>
</evidence>
<keyword evidence="2" id="KW-0663">Pyridoxal phosphate</keyword>
<keyword evidence="3" id="KW-0805">Transcription regulation</keyword>
<protein>
    <recommendedName>
        <fullName evidence="6">HTH gntR-type domain-containing protein</fullName>
    </recommendedName>
</protein>
<evidence type="ECO:0000256" key="2">
    <source>
        <dbReference type="ARBA" id="ARBA00022898"/>
    </source>
</evidence>
<keyword evidence="5" id="KW-0804">Transcription</keyword>
<dbReference type="GO" id="GO:0030170">
    <property type="term" value="F:pyridoxal phosphate binding"/>
    <property type="evidence" value="ECO:0007669"/>
    <property type="project" value="InterPro"/>
</dbReference>